<dbReference type="OrthoDB" id="3034647at2"/>
<feature type="compositionally biased region" description="Basic and acidic residues" evidence="1">
    <location>
        <begin position="108"/>
        <end position="124"/>
    </location>
</feature>
<accession>A0A6N7W380</accession>
<comment type="caution">
    <text evidence="2">The sequence shown here is derived from an EMBL/GenBank/DDBJ whole genome shotgun (WGS) entry which is preliminary data.</text>
</comment>
<evidence type="ECO:0000256" key="1">
    <source>
        <dbReference type="SAM" id="MobiDB-lite"/>
    </source>
</evidence>
<evidence type="ECO:0000313" key="3">
    <source>
        <dbReference type="Proteomes" id="UP000441455"/>
    </source>
</evidence>
<dbReference type="RefSeq" id="WP_154488447.1">
    <property type="nucleotide sequence ID" value="NZ_VULN01000012.1"/>
</dbReference>
<name>A0A6N7W380_ACIFE</name>
<dbReference type="EMBL" id="VULN01000012">
    <property type="protein sequence ID" value="MSS82666.1"/>
    <property type="molecule type" value="Genomic_DNA"/>
</dbReference>
<feature type="region of interest" description="Disordered" evidence="1">
    <location>
        <begin position="108"/>
        <end position="138"/>
    </location>
</feature>
<evidence type="ECO:0008006" key="4">
    <source>
        <dbReference type="Google" id="ProtNLM"/>
    </source>
</evidence>
<evidence type="ECO:0000313" key="2">
    <source>
        <dbReference type="EMBL" id="MSS82666.1"/>
    </source>
</evidence>
<sequence length="191" mass="20978">MEKEKMEQCKARLVEAAQWGRKQITPQRLKKGAGCLVALAIVAGGGKFAMHKAKAEARLQEAQAKTRMLQNMAAQQNITLVSTDAVKESIASTLGTDPSSITFQSITLDDRKPGEKKEERKDSRTGATSRQPGMPRPEMAKAANAFPGVYLARCEKDGMGYQFLVDAQSGQVLHGQVHKLNPIQQKAGWWR</sequence>
<dbReference type="AlphaFoldDB" id="A0A6N7W380"/>
<protein>
    <recommendedName>
        <fullName evidence="4">PepSY domain-containing protein</fullName>
    </recommendedName>
</protein>
<reference evidence="2 3" key="1">
    <citation type="submission" date="2019-08" db="EMBL/GenBank/DDBJ databases">
        <title>In-depth cultivation of the pig gut microbiome towards novel bacterial diversity and tailored functional studies.</title>
        <authorList>
            <person name="Wylensek D."/>
            <person name="Hitch T.C.A."/>
            <person name="Clavel T."/>
        </authorList>
    </citation>
    <scope>NUCLEOTIDE SEQUENCE [LARGE SCALE GENOMIC DNA]</scope>
    <source>
        <strain evidence="2 3">WCA-389-WT-5B</strain>
    </source>
</reference>
<dbReference type="Proteomes" id="UP000441455">
    <property type="component" value="Unassembled WGS sequence"/>
</dbReference>
<organism evidence="2 3">
    <name type="scientific">Acidaminococcus fermentans</name>
    <dbReference type="NCBI Taxonomy" id="905"/>
    <lineage>
        <taxon>Bacteria</taxon>
        <taxon>Bacillati</taxon>
        <taxon>Bacillota</taxon>
        <taxon>Negativicutes</taxon>
        <taxon>Acidaminococcales</taxon>
        <taxon>Acidaminococcaceae</taxon>
        <taxon>Acidaminococcus</taxon>
    </lineage>
</organism>
<proteinExistence type="predicted"/>
<gene>
    <name evidence="2" type="ORF">FX155_08690</name>
</gene>